<dbReference type="InterPro" id="IPR005648">
    <property type="entry name" value="FlgD"/>
</dbReference>
<dbReference type="Pfam" id="PF03963">
    <property type="entry name" value="FlgD"/>
    <property type="match status" value="1"/>
</dbReference>
<proteinExistence type="inferred from homology"/>
<comment type="similarity">
    <text evidence="1">Belongs to the FlgD family.</text>
</comment>
<keyword evidence="2" id="KW-1005">Bacterial flagellum biogenesis</keyword>
<organism evidence="3 4">
    <name type="scientific">Alicyclobacillus cycloheptanicus</name>
    <dbReference type="NCBI Taxonomy" id="1457"/>
    <lineage>
        <taxon>Bacteria</taxon>
        <taxon>Bacillati</taxon>
        <taxon>Bacillota</taxon>
        <taxon>Bacilli</taxon>
        <taxon>Bacillales</taxon>
        <taxon>Alicyclobacillaceae</taxon>
        <taxon>Alicyclobacillus</taxon>
    </lineage>
</organism>
<sequence length="119" mass="12918">MSSVDPTQLSSTAFLQLMVAQMQYQDPLQPQDNSQFLAQLAQMSELETLTELTQTMSSLQQLTQLSDERQLLGTTVSVTASDGSTVTGTVSSIRMDQNGDPQLIVNGQGYPLSALTEME</sequence>
<dbReference type="Proteomes" id="UP001232973">
    <property type="component" value="Unassembled WGS sequence"/>
</dbReference>
<reference evidence="3 4" key="1">
    <citation type="submission" date="2023-07" db="EMBL/GenBank/DDBJ databases">
        <title>Genomic Encyclopedia of Type Strains, Phase IV (KMG-IV): sequencing the most valuable type-strain genomes for metagenomic binning, comparative biology and taxonomic classification.</title>
        <authorList>
            <person name="Goeker M."/>
        </authorList>
    </citation>
    <scope>NUCLEOTIDE SEQUENCE [LARGE SCALE GENOMIC DNA]</scope>
    <source>
        <strain evidence="3 4">DSM 4006</strain>
    </source>
</reference>
<evidence type="ECO:0000256" key="1">
    <source>
        <dbReference type="ARBA" id="ARBA00010577"/>
    </source>
</evidence>
<comment type="caution">
    <text evidence="3">The sequence shown here is derived from an EMBL/GenBank/DDBJ whole genome shotgun (WGS) entry which is preliminary data.</text>
</comment>
<evidence type="ECO:0000313" key="3">
    <source>
        <dbReference type="EMBL" id="MDQ0190554.1"/>
    </source>
</evidence>
<keyword evidence="3" id="KW-0969">Cilium</keyword>
<keyword evidence="4" id="KW-1185">Reference proteome</keyword>
<evidence type="ECO:0000313" key="4">
    <source>
        <dbReference type="Proteomes" id="UP001232973"/>
    </source>
</evidence>
<accession>A0ABT9XJR6</accession>
<protein>
    <submittedName>
        <fullName evidence="3">Flagellar basal-body rod modification protein FlgD</fullName>
    </submittedName>
</protein>
<dbReference type="RefSeq" id="WP_274456124.1">
    <property type="nucleotide sequence ID" value="NZ_CP067097.1"/>
</dbReference>
<name>A0ABT9XJR6_9BACL</name>
<gene>
    <name evidence="3" type="ORF">J2S03_002421</name>
</gene>
<evidence type="ECO:0000256" key="2">
    <source>
        <dbReference type="ARBA" id="ARBA00022795"/>
    </source>
</evidence>
<keyword evidence="3" id="KW-0966">Cell projection</keyword>
<keyword evidence="3" id="KW-0282">Flagellum</keyword>
<dbReference type="EMBL" id="JAUSTP010000020">
    <property type="protein sequence ID" value="MDQ0190554.1"/>
    <property type="molecule type" value="Genomic_DNA"/>
</dbReference>